<feature type="transmembrane region" description="Helical" evidence="1">
    <location>
        <begin position="47"/>
        <end position="66"/>
    </location>
</feature>
<keyword evidence="1" id="KW-0812">Transmembrane</keyword>
<feature type="transmembrane region" description="Helical" evidence="1">
    <location>
        <begin position="7"/>
        <end position="27"/>
    </location>
</feature>
<evidence type="ECO:0000256" key="1">
    <source>
        <dbReference type="SAM" id="Phobius"/>
    </source>
</evidence>
<reference evidence="3" key="1">
    <citation type="submission" date="2016-09" db="EMBL/GenBank/DDBJ databases">
        <title>Comparative genomics of the Campylobacter concisus group.</title>
        <authorList>
            <person name="Miller W.G."/>
            <person name="Yee E."/>
            <person name="Chapman M.H."/>
            <person name="Huynh S."/>
            <person name="Bono J.L."/>
            <person name="On S.L.W."/>
            <person name="StLeger J."/>
            <person name="Foster G."/>
            <person name="Parker C.T."/>
        </authorList>
    </citation>
    <scope>NUCLEOTIDE SEQUENCE [LARGE SCALE GENOMIC DNA]</scope>
    <source>
        <strain evidence="3">RM18021</strain>
    </source>
</reference>
<evidence type="ECO:0000313" key="2">
    <source>
        <dbReference type="EMBL" id="AQW86950.1"/>
    </source>
</evidence>
<keyword evidence="3" id="KW-1185">Reference proteome</keyword>
<dbReference type="RefSeq" id="WP_078424157.1">
    <property type="nucleotide sequence ID" value="NZ_CP017258.1"/>
</dbReference>
<dbReference type="Proteomes" id="UP000190868">
    <property type="component" value="Chromosome"/>
</dbReference>
<sequence>MKLINSFCVGLLLSLSILFTIFVGIKINYFDYYAINEFFNVIFVDNINFYILLPISIALGYLLLYFRFKKFIMVSYLICLMACVCSWNEYIGKQIGEFLFMSKPYEKIITYNNETKKIKLITMYKGRDKIYLRVDGTNTVFSNKK</sequence>
<accession>A0A1S6U5J2</accession>
<dbReference type="EMBL" id="CP017258">
    <property type="protein sequence ID" value="AQW86950.1"/>
    <property type="molecule type" value="Genomic_DNA"/>
</dbReference>
<dbReference type="AlphaFoldDB" id="A0A1S6U5J2"/>
<feature type="transmembrane region" description="Helical" evidence="1">
    <location>
        <begin position="73"/>
        <end position="91"/>
    </location>
</feature>
<organism evidence="2 3">
    <name type="scientific">Campylobacter pinnipediorum subsp. caledonicus</name>
    <dbReference type="NCBI Taxonomy" id="1874362"/>
    <lineage>
        <taxon>Bacteria</taxon>
        <taxon>Pseudomonadati</taxon>
        <taxon>Campylobacterota</taxon>
        <taxon>Epsilonproteobacteria</taxon>
        <taxon>Campylobacterales</taxon>
        <taxon>Campylobacteraceae</taxon>
        <taxon>Campylobacter</taxon>
    </lineage>
</organism>
<keyword evidence="1" id="KW-1133">Transmembrane helix</keyword>
<proteinExistence type="predicted"/>
<name>A0A1S6U5J2_9BACT</name>
<gene>
    <name evidence="2" type="ORF">CPIN18021_0088</name>
</gene>
<evidence type="ECO:0000313" key="3">
    <source>
        <dbReference type="Proteomes" id="UP000190868"/>
    </source>
</evidence>
<keyword evidence="1" id="KW-0472">Membrane</keyword>
<protein>
    <submittedName>
        <fullName evidence="2">Putative membrane protein</fullName>
    </submittedName>
</protein>